<reference evidence="3" key="1">
    <citation type="submission" date="2017-10" db="EMBL/GenBank/DDBJ databases">
        <title>Rapid genome shrinkage in a self-fertile nematode reveals novel sperm competition proteins.</title>
        <authorList>
            <person name="Yin D."/>
            <person name="Schwarz E.M."/>
            <person name="Thomas C.G."/>
            <person name="Felde R.L."/>
            <person name="Korf I.F."/>
            <person name="Cutter A.D."/>
            <person name="Schartner C.M."/>
            <person name="Ralston E.J."/>
            <person name="Meyer B.J."/>
            <person name="Haag E.S."/>
        </authorList>
    </citation>
    <scope>NUCLEOTIDE SEQUENCE [LARGE SCALE GENOMIC DNA]</scope>
    <source>
        <strain evidence="3">JU1422</strain>
    </source>
</reference>
<organism evidence="2 3">
    <name type="scientific">Caenorhabditis nigoni</name>
    <dbReference type="NCBI Taxonomy" id="1611254"/>
    <lineage>
        <taxon>Eukaryota</taxon>
        <taxon>Metazoa</taxon>
        <taxon>Ecdysozoa</taxon>
        <taxon>Nematoda</taxon>
        <taxon>Chromadorea</taxon>
        <taxon>Rhabditida</taxon>
        <taxon>Rhabditina</taxon>
        <taxon>Rhabditomorpha</taxon>
        <taxon>Rhabditoidea</taxon>
        <taxon>Rhabditidae</taxon>
        <taxon>Peloderinae</taxon>
        <taxon>Caenorhabditis</taxon>
    </lineage>
</organism>
<dbReference type="Proteomes" id="UP000230233">
    <property type="component" value="Chromosome I"/>
</dbReference>
<comment type="caution">
    <text evidence="2">The sequence shown here is derived from an EMBL/GenBank/DDBJ whole genome shotgun (WGS) entry which is preliminary data.</text>
</comment>
<dbReference type="Pfam" id="PF23673">
    <property type="entry name" value="DUF7154"/>
    <property type="match status" value="1"/>
</dbReference>
<feature type="domain" description="DUF7154" evidence="1">
    <location>
        <begin position="27"/>
        <end position="128"/>
    </location>
</feature>
<sequence>MILKDDGIDQGVFVTQHYSNETLIYAANFIVSSQGTIELPPMTVPNIGIYKFLMSFKDDPVSDAFQTATLTCTNTITNKELIYDYGYNFGSLVNFVTKAELLFEGTYTMKLEYKYANQDFERLFIRIRTADYDTPPVDYWVPYDN</sequence>
<protein>
    <recommendedName>
        <fullName evidence="1">DUF7154 domain-containing protein</fullName>
    </recommendedName>
</protein>
<evidence type="ECO:0000259" key="1">
    <source>
        <dbReference type="Pfam" id="PF23673"/>
    </source>
</evidence>
<evidence type="ECO:0000313" key="3">
    <source>
        <dbReference type="Proteomes" id="UP000230233"/>
    </source>
</evidence>
<dbReference type="AlphaFoldDB" id="A0A2G5VQC6"/>
<gene>
    <name evidence="2" type="primary">Cnig_chr_I.g3383</name>
    <name evidence="2" type="ORF">B9Z55_003383</name>
</gene>
<dbReference type="STRING" id="1611254.A0A2G5VQC6"/>
<keyword evidence="3" id="KW-1185">Reference proteome</keyword>
<dbReference type="EMBL" id="PDUG01000001">
    <property type="protein sequence ID" value="PIC53881.1"/>
    <property type="molecule type" value="Genomic_DNA"/>
</dbReference>
<name>A0A2G5VQC6_9PELO</name>
<proteinExistence type="predicted"/>
<accession>A0A2G5VQC6</accession>
<evidence type="ECO:0000313" key="2">
    <source>
        <dbReference type="EMBL" id="PIC53881.1"/>
    </source>
</evidence>
<dbReference type="InterPro" id="IPR055578">
    <property type="entry name" value="DUF7154"/>
</dbReference>